<evidence type="ECO:0000313" key="10">
    <source>
        <dbReference type="Proteomes" id="UP000823886"/>
    </source>
</evidence>
<keyword evidence="5 7" id="KW-1133">Transmembrane helix</keyword>
<feature type="transmembrane region" description="Helical" evidence="7">
    <location>
        <begin position="93"/>
        <end position="115"/>
    </location>
</feature>
<comment type="subcellular location">
    <subcellularLocation>
        <location evidence="1 7">Cell membrane</location>
        <topology evidence="1 7">Multi-pass membrane protein</topology>
    </subcellularLocation>
</comment>
<evidence type="ECO:0000256" key="7">
    <source>
        <dbReference type="RuleBase" id="RU363032"/>
    </source>
</evidence>
<dbReference type="InterPro" id="IPR035906">
    <property type="entry name" value="MetI-like_sf"/>
</dbReference>
<evidence type="ECO:0000256" key="1">
    <source>
        <dbReference type="ARBA" id="ARBA00004651"/>
    </source>
</evidence>
<dbReference type="Proteomes" id="UP000823886">
    <property type="component" value="Unassembled WGS sequence"/>
</dbReference>
<organism evidence="9 10">
    <name type="scientific">Candidatus Blautia merdavium</name>
    <dbReference type="NCBI Taxonomy" id="2838494"/>
    <lineage>
        <taxon>Bacteria</taxon>
        <taxon>Bacillati</taxon>
        <taxon>Bacillota</taxon>
        <taxon>Clostridia</taxon>
        <taxon>Lachnospirales</taxon>
        <taxon>Lachnospiraceae</taxon>
        <taxon>Blautia</taxon>
    </lineage>
</organism>
<evidence type="ECO:0000256" key="3">
    <source>
        <dbReference type="ARBA" id="ARBA00022475"/>
    </source>
</evidence>
<proteinExistence type="inferred from homology"/>
<feature type="transmembrane region" description="Helical" evidence="7">
    <location>
        <begin position="201"/>
        <end position="226"/>
    </location>
</feature>
<name>A0A9D2TAA6_9FIRM</name>
<feature type="transmembrane region" description="Helical" evidence="7">
    <location>
        <begin position="30"/>
        <end position="51"/>
    </location>
</feature>
<comment type="caution">
    <text evidence="9">The sequence shown here is derived from an EMBL/GenBank/DDBJ whole genome shotgun (WGS) entry which is preliminary data.</text>
</comment>
<dbReference type="AlphaFoldDB" id="A0A9D2TAA6"/>
<dbReference type="CDD" id="cd06261">
    <property type="entry name" value="TM_PBP2"/>
    <property type="match status" value="1"/>
</dbReference>
<dbReference type="PANTHER" id="PTHR43744:SF8">
    <property type="entry name" value="SN-GLYCEROL-3-PHOSPHATE TRANSPORT SYSTEM PERMEASE PROTEIN UGPE"/>
    <property type="match status" value="1"/>
</dbReference>
<sequence>MSIRKKKQTAGKDSYFDPQEEKIRFRAKDWWKYLISLVLIVIYLFPFYVIINVSLKSFTDTTSRIQFPAEIYWGNYESVISSGDIFMGIKNSLIITVFVLLVEIVLGCMAAYALARNQSKLNEVVRSLIMSVMMITPLTILVGVYSTMSAIHATSTYWGMVVVLSAFGLPLTILLYTNFISSIPTSLDEAAAIDGASNLQVFFRVILPQLKTVTVTVIILQGVSVWNEYTYGYYFLQKTSMRTITLVIKTYFSAVSNDYGGAAATAVIGMLPLVVVYLFLQKYFIQGTVDSAVKG</sequence>
<dbReference type="Gene3D" id="1.10.3720.10">
    <property type="entry name" value="MetI-like"/>
    <property type="match status" value="1"/>
</dbReference>
<dbReference type="GO" id="GO:0055085">
    <property type="term" value="P:transmembrane transport"/>
    <property type="evidence" value="ECO:0007669"/>
    <property type="project" value="InterPro"/>
</dbReference>
<reference evidence="9" key="2">
    <citation type="submission" date="2021-04" db="EMBL/GenBank/DDBJ databases">
        <authorList>
            <person name="Gilroy R."/>
        </authorList>
    </citation>
    <scope>NUCLEOTIDE SEQUENCE</scope>
    <source>
        <strain evidence="9">ChiBcec2-3848</strain>
    </source>
</reference>
<dbReference type="PROSITE" id="PS50928">
    <property type="entry name" value="ABC_TM1"/>
    <property type="match status" value="1"/>
</dbReference>
<feature type="domain" description="ABC transmembrane type-1" evidence="8">
    <location>
        <begin position="89"/>
        <end position="280"/>
    </location>
</feature>
<accession>A0A9D2TAA6</accession>
<gene>
    <name evidence="9" type="ORF">H9753_05790</name>
</gene>
<evidence type="ECO:0000256" key="2">
    <source>
        <dbReference type="ARBA" id="ARBA00022448"/>
    </source>
</evidence>
<keyword evidence="2 7" id="KW-0813">Transport</keyword>
<evidence type="ECO:0000259" key="8">
    <source>
        <dbReference type="PROSITE" id="PS50928"/>
    </source>
</evidence>
<dbReference type="PANTHER" id="PTHR43744">
    <property type="entry name" value="ABC TRANSPORTER PERMEASE PROTEIN MG189-RELATED-RELATED"/>
    <property type="match status" value="1"/>
</dbReference>
<keyword evidence="4 7" id="KW-0812">Transmembrane</keyword>
<feature type="transmembrane region" description="Helical" evidence="7">
    <location>
        <begin position="259"/>
        <end position="280"/>
    </location>
</feature>
<dbReference type="Pfam" id="PF00528">
    <property type="entry name" value="BPD_transp_1"/>
    <property type="match status" value="1"/>
</dbReference>
<reference evidence="9" key="1">
    <citation type="journal article" date="2021" name="PeerJ">
        <title>Extensive microbial diversity within the chicken gut microbiome revealed by metagenomics and culture.</title>
        <authorList>
            <person name="Gilroy R."/>
            <person name="Ravi A."/>
            <person name="Getino M."/>
            <person name="Pursley I."/>
            <person name="Horton D.L."/>
            <person name="Alikhan N.F."/>
            <person name="Baker D."/>
            <person name="Gharbi K."/>
            <person name="Hall N."/>
            <person name="Watson M."/>
            <person name="Adriaenssens E.M."/>
            <person name="Foster-Nyarko E."/>
            <person name="Jarju S."/>
            <person name="Secka A."/>
            <person name="Antonio M."/>
            <person name="Oren A."/>
            <person name="Chaudhuri R.R."/>
            <person name="La Ragione R."/>
            <person name="Hildebrand F."/>
            <person name="Pallen M.J."/>
        </authorList>
    </citation>
    <scope>NUCLEOTIDE SEQUENCE</scope>
    <source>
        <strain evidence="9">ChiBcec2-3848</strain>
    </source>
</reference>
<evidence type="ECO:0000256" key="6">
    <source>
        <dbReference type="ARBA" id="ARBA00023136"/>
    </source>
</evidence>
<dbReference type="SUPFAM" id="SSF161098">
    <property type="entry name" value="MetI-like"/>
    <property type="match status" value="1"/>
</dbReference>
<feature type="transmembrane region" description="Helical" evidence="7">
    <location>
        <begin position="157"/>
        <end position="180"/>
    </location>
</feature>
<protein>
    <submittedName>
        <fullName evidence="9">Carbohydrate ABC transporter permease</fullName>
    </submittedName>
</protein>
<dbReference type="EMBL" id="DWVZ01000076">
    <property type="protein sequence ID" value="HJC63115.1"/>
    <property type="molecule type" value="Genomic_DNA"/>
</dbReference>
<evidence type="ECO:0000313" key="9">
    <source>
        <dbReference type="EMBL" id="HJC63115.1"/>
    </source>
</evidence>
<evidence type="ECO:0000256" key="5">
    <source>
        <dbReference type="ARBA" id="ARBA00022989"/>
    </source>
</evidence>
<evidence type="ECO:0000256" key="4">
    <source>
        <dbReference type="ARBA" id="ARBA00022692"/>
    </source>
</evidence>
<feature type="transmembrane region" description="Helical" evidence="7">
    <location>
        <begin position="127"/>
        <end position="145"/>
    </location>
</feature>
<comment type="similarity">
    <text evidence="7">Belongs to the binding-protein-dependent transport system permease family.</text>
</comment>
<dbReference type="InterPro" id="IPR000515">
    <property type="entry name" value="MetI-like"/>
</dbReference>
<keyword evidence="6 7" id="KW-0472">Membrane</keyword>
<dbReference type="GO" id="GO:0005886">
    <property type="term" value="C:plasma membrane"/>
    <property type="evidence" value="ECO:0007669"/>
    <property type="project" value="UniProtKB-SubCell"/>
</dbReference>
<keyword evidence="3" id="KW-1003">Cell membrane</keyword>